<dbReference type="PANTHER" id="PTHR43249:SF1">
    <property type="entry name" value="D-GLUCOSIDE 3-DEHYDROGENASE"/>
    <property type="match status" value="1"/>
</dbReference>
<gene>
    <name evidence="4" type="ORF">KTT_53530</name>
</gene>
<accession>A0A402A8K0</accession>
<evidence type="ECO:0000259" key="2">
    <source>
        <dbReference type="Pfam" id="PF01408"/>
    </source>
</evidence>
<keyword evidence="5" id="KW-1185">Reference proteome</keyword>
<dbReference type="Pfam" id="PF01408">
    <property type="entry name" value="GFO_IDH_MocA"/>
    <property type="match status" value="1"/>
</dbReference>
<organism evidence="4 5">
    <name type="scientific">Tengunoibacter tsumagoiensis</name>
    <dbReference type="NCBI Taxonomy" id="2014871"/>
    <lineage>
        <taxon>Bacteria</taxon>
        <taxon>Bacillati</taxon>
        <taxon>Chloroflexota</taxon>
        <taxon>Ktedonobacteria</taxon>
        <taxon>Ktedonobacterales</taxon>
        <taxon>Dictyobacteraceae</taxon>
        <taxon>Tengunoibacter</taxon>
    </lineage>
</organism>
<name>A0A402A8K0_9CHLR</name>
<dbReference type="AlphaFoldDB" id="A0A402A8K0"/>
<dbReference type="Pfam" id="PF02894">
    <property type="entry name" value="GFO_IDH_MocA_C"/>
    <property type="match status" value="1"/>
</dbReference>
<dbReference type="RefSeq" id="WP_126582946.1">
    <property type="nucleotide sequence ID" value="NZ_BIFR01000002.1"/>
</dbReference>
<comment type="similarity">
    <text evidence="1">Belongs to the Gfo/Idh/MocA family.</text>
</comment>
<dbReference type="Proteomes" id="UP000287352">
    <property type="component" value="Unassembled WGS sequence"/>
</dbReference>
<dbReference type="InterPro" id="IPR000683">
    <property type="entry name" value="Gfo/Idh/MocA-like_OxRdtase_N"/>
</dbReference>
<reference evidence="5" key="1">
    <citation type="submission" date="2018-12" db="EMBL/GenBank/DDBJ databases">
        <title>Tengunoibacter tsumagoiensis gen. nov., sp. nov., Dictyobacter kobayashii sp. nov., D. alpinus sp. nov., and D. joshuensis sp. nov. and description of Dictyobacteraceae fam. nov. within the order Ktedonobacterales isolated from Tengu-no-mugimeshi.</title>
        <authorList>
            <person name="Wang C.M."/>
            <person name="Zheng Y."/>
            <person name="Sakai Y."/>
            <person name="Toyoda A."/>
            <person name="Minakuchi Y."/>
            <person name="Abe K."/>
            <person name="Yokota A."/>
            <person name="Yabe S."/>
        </authorList>
    </citation>
    <scope>NUCLEOTIDE SEQUENCE [LARGE SCALE GENOMIC DNA]</scope>
    <source>
        <strain evidence="5">Uno3</strain>
    </source>
</reference>
<dbReference type="InterPro" id="IPR052515">
    <property type="entry name" value="Gfo/Idh/MocA_Oxidoreductase"/>
</dbReference>
<feature type="domain" description="Gfo/Idh/MocA-like oxidoreductase C-terminal" evidence="3">
    <location>
        <begin position="141"/>
        <end position="359"/>
    </location>
</feature>
<evidence type="ECO:0000259" key="3">
    <source>
        <dbReference type="Pfam" id="PF02894"/>
    </source>
</evidence>
<evidence type="ECO:0000313" key="4">
    <source>
        <dbReference type="EMBL" id="GCE15494.1"/>
    </source>
</evidence>
<protein>
    <submittedName>
        <fullName evidence="4">Oxidoreductase</fullName>
    </submittedName>
</protein>
<sequence>MTANIGSKTIRVGVIGLGYGGETAIRCFQQVPGVEVVALAGLEEVQLAALGGMYSISHLYRSYHDLLAHENLDAISIAVPNYLHAPVAIAALERGLHVLCEKPVARTGLEAEQMVQAATRANRVLQVVFNHRERGDVQVLKSYIDKGELGTIYYTKLYWLRRRGIPGVGSWFSSKEKAGGGPLIDLGVHVLDIGLYLLGEPEVVSVSASTYHELGARGVGFDTNESKSGAGHDFEVEDLATAFMRLSTGVTLLLEACWASHGRAANDFGIVLYGTKGGAEIYAKDNRTTDALRIYTDVADVPAEITPQSPPGGFHQAVIHTFIQRIRDGHWSLYNGSDGLRRARIIDACYASAAEGREVILSPL</sequence>
<evidence type="ECO:0000313" key="5">
    <source>
        <dbReference type="Proteomes" id="UP000287352"/>
    </source>
</evidence>
<dbReference type="SUPFAM" id="SSF55347">
    <property type="entry name" value="Glyceraldehyde-3-phosphate dehydrogenase-like, C-terminal domain"/>
    <property type="match status" value="1"/>
</dbReference>
<comment type="caution">
    <text evidence="4">The sequence shown here is derived from an EMBL/GenBank/DDBJ whole genome shotgun (WGS) entry which is preliminary data.</text>
</comment>
<dbReference type="Gene3D" id="3.30.360.10">
    <property type="entry name" value="Dihydrodipicolinate Reductase, domain 2"/>
    <property type="match status" value="1"/>
</dbReference>
<evidence type="ECO:0000256" key="1">
    <source>
        <dbReference type="ARBA" id="ARBA00010928"/>
    </source>
</evidence>
<proteinExistence type="inferred from homology"/>
<dbReference type="SUPFAM" id="SSF51735">
    <property type="entry name" value="NAD(P)-binding Rossmann-fold domains"/>
    <property type="match status" value="1"/>
</dbReference>
<dbReference type="Gene3D" id="3.40.50.720">
    <property type="entry name" value="NAD(P)-binding Rossmann-like Domain"/>
    <property type="match status" value="1"/>
</dbReference>
<dbReference type="EMBL" id="BIFR01000002">
    <property type="protein sequence ID" value="GCE15494.1"/>
    <property type="molecule type" value="Genomic_DNA"/>
</dbReference>
<dbReference type="PANTHER" id="PTHR43249">
    <property type="entry name" value="UDP-N-ACETYL-2-AMINO-2-DEOXY-D-GLUCURONATE OXIDASE"/>
    <property type="match status" value="1"/>
</dbReference>
<dbReference type="InterPro" id="IPR004104">
    <property type="entry name" value="Gfo/Idh/MocA-like_OxRdtase_C"/>
</dbReference>
<feature type="domain" description="Gfo/Idh/MocA-like oxidoreductase N-terminal" evidence="2">
    <location>
        <begin position="10"/>
        <end position="128"/>
    </location>
</feature>
<dbReference type="GO" id="GO:0000166">
    <property type="term" value="F:nucleotide binding"/>
    <property type="evidence" value="ECO:0007669"/>
    <property type="project" value="InterPro"/>
</dbReference>
<dbReference type="OrthoDB" id="9815825at2"/>
<dbReference type="InterPro" id="IPR036291">
    <property type="entry name" value="NAD(P)-bd_dom_sf"/>
</dbReference>